<dbReference type="PANTHER" id="PTHR23232">
    <property type="entry name" value="KRAB DOMAIN C2H2 ZINC FINGER"/>
    <property type="match status" value="1"/>
</dbReference>
<protein>
    <submittedName>
        <fullName evidence="4">Uncharacterized protein LOC113430195</fullName>
    </submittedName>
</protein>
<dbReference type="InterPro" id="IPR050169">
    <property type="entry name" value="Krueppel_C2H2_ZnF"/>
</dbReference>
<feature type="region of interest" description="Disordered" evidence="1">
    <location>
        <begin position="1"/>
        <end position="52"/>
    </location>
</feature>
<sequence length="212" mass="23360">MEEISFTSHPASRHSGSFSLNSSDEDEESSTSMFTGSPIKPPVPQSRKRRKMMGKDKILDTLVTLCWEQLHTAMLSPRSPDNNSCRNDEYATFALAVADSLRKLPPERVEATKSQLFIVLADAHSQATKSSGPGDADATELLQTSLEPGSFSSDRGMTARPLSQELLSFEDVAVHFTDEEWMLLDAGQQDLYREVMAENSGMVASLSKDPWA</sequence>
<dbReference type="RefSeq" id="XP_026548444.1">
    <property type="nucleotide sequence ID" value="XM_026692659.1"/>
</dbReference>
<evidence type="ECO:0000256" key="1">
    <source>
        <dbReference type="SAM" id="MobiDB-lite"/>
    </source>
</evidence>
<dbReference type="PANTHER" id="PTHR23232:SF142">
    <property type="entry name" value="GASTRULA ZINC FINGER PROTEIN XLCGF57.1-LIKE-RELATED"/>
    <property type="match status" value="1"/>
</dbReference>
<dbReference type="PROSITE" id="PS50805">
    <property type="entry name" value="KRAB"/>
    <property type="match status" value="1"/>
</dbReference>
<dbReference type="Proteomes" id="UP000504612">
    <property type="component" value="Unplaced"/>
</dbReference>
<dbReference type="GeneID" id="113430195"/>
<dbReference type="CDD" id="cd07765">
    <property type="entry name" value="KRAB_A-box"/>
    <property type="match status" value="1"/>
</dbReference>
<feature type="compositionally biased region" description="Polar residues" evidence="1">
    <location>
        <begin position="1"/>
        <end position="16"/>
    </location>
</feature>
<dbReference type="SMART" id="SM00349">
    <property type="entry name" value="KRAB"/>
    <property type="match status" value="1"/>
</dbReference>
<dbReference type="InterPro" id="IPR036051">
    <property type="entry name" value="KRAB_dom_sf"/>
</dbReference>
<feature type="non-terminal residue" evidence="4">
    <location>
        <position position="212"/>
    </location>
</feature>
<evidence type="ECO:0000259" key="2">
    <source>
        <dbReference type="PROSITE" id="PS50805"/>
    </source>
</evidence>
<dbReference type="SUPFAM" id="SSF109640">
    <property type="entry name" value="KRAB domain (Kruppel-associated box)"/>
    <property type="match status" value="1"/>
</dbReference>
<dbReference type="InterPro" id="IPR001909">
    <property type="entry name" value="KRAB"/>
</dbReference>
<evidence type="ECO:0000313" key="3">
    <source>
        <dbReference type="Proteomes" id="UP000504612"/>
    </source>
</evidence>
<reference evidence="4" key="1">
    <citation type="submission" date="2025-08" db="UniProtKB">
        <authorList>
            <consortium name="RefSeq"/>
        </authorList>
    </citation>
    <scope>IDENTIFICATION</scope>
</reference>
<accession>A0A6J1W7R0</accession>
<evidence type="ECO:0000313" key="4">
    <source>
        <dbReference type="RefSeq" id="XP_026548444.1"/>
    </source>
</evidence>
<organism evidence="3 4">
    <name type="scientific">Notechis scutatus</name>
    <name type="common">mainland tiger snake</name>
    <dbReference type="NCBI Taxonomy" id="8663"/>
    <lineage>
        <taxon>Eukaryota</taxon>
        <taxon>Metazoa</taxon>
        <taxon>Chordata</taxon>
        <taxon>Craniata</taxon>
        <taxon>Vertebrata</taxon>
        <taxon>Euteleostomi</taxon>
        <taxon>Lepidosauria</taxon>
        <taxon>Squamata</taxon>
        <taxon>Bifurcata</taxon>
        <taxon>Unidentata</taxon>
        <taxon>Episquamata</taxon>
        <taxon>Toxicofera</taxon>
        <taxon>Serpentes</taxon>
        <taxon>Colubroidea</taxon>
        <taxon>Elapidae</taxon>
        <taxon>Hydrophiinae</taxon>
        <taxon>Notechis</taxon>
    </lineage>
</organism>
<dbReference type="AlphaFoldDB" id="A0A6J1W7R0"/>
<gene>
    <name evidence="4" type="primary">LOC113430195</name>
</gene>
<dbReference type="GO" id="GO:0006355">
    <property type="term" value="P:regulation of DNA-templated transcription"/>
    <property type="evidence" value="ECO:0007669"/>
    <property type="project" value="InterPro"/>
</dbReference>
<feature type="domain" description="KRAB" evidence="2">
    <location>
        <begin position="167"/>
        <end position="212"/>
    </location>
</feature>
<name>A0A6J1W7R0_9SAUR</name>
<dbReference type="Pfam" id="PF01352">
    <property type="entry name" value="KRAB"/>
    <property type="match status" value="1"/>
</dbReference>
<dbReference type="Gene3D" id="6.10.140.140">
    <property type="match status" value="1"/>
</dbReference>
<keyword evidence="3" id="KW-1185">Reference proteome</keyword>
<dbReference type="KEGG" id="nss:113430195"/>
<proteinExistence type="predicted"/>